<feature type="chain" id="PRO_5017945353" description="Lipoprotein" evidence="2">
    <location>
        <begin position="22"/>
        <end position="180"/>
    </location>
</feature>
<protein>
    <recommendedName>
        <fullName evidence="5">Lipoprotein</fullName>
    </recommendedName>
</protein>
<evidence type="ECO:0000256" key="2">
    <source>
        <dbReference type="SAM" id="SignalP"/>
    </source>
</evidence>
<feature type="compositionally biased region" description="Low complexity" evidence="1">
    <location>
        <begin position="20"/>
        <end position="36"/>
    </location>
</feature>
<feature type="signal peptide" evidence="2">
    <location>
        <begin position="1"/>
        <end position="21"/>
    </location>
</feature>
<keyword evidence="4" id="KW-1185">Reference proteome</keyword>
<comment type="caution">
    <text evidence="3">The sequence shown here is derived from an EMBL/GenBank/DDBJ whole genome shotgun (WGS) entry which is preliminary data.</text>
</comment>
<evidence type="ECO:0000256" key="1">
    <source>
        <dbReference type="SAM" id="MobiDB-lite"/>
    </source>
</evidence>
<sequence>MKLYTLLLFSLLLIGCNNTNTNTNNNNSSSTSTSNSGSQYTSKMSKSDKKKFYDQNDNVVYEVKYKSDAFKLRTASSQLIWKVKLYDDKVKISDNEENLNPYEIKIMGAQEAKLTKNDETVARTTYESATSSQTINFEDASQSAITKEMSYSPALLVEAISEIPKDQQQIIISELTDKGY</sequence>
<name>A0A3L9YWW0_9FLAO</name>
<organism evidence="3 4">
    <name type="scientific">Ulvibacter antarcticus</name>
    <dbReference type="NCBI Taxonomy" id="442714"/>
    <lineage>
        <taxon>Bacteria</taxon>
        <taxon>Pseudomonadati</taxon>
        <taxon>Bacteroidota</taxon>
        <taxon>Flavobacteriia</taxon>
        <taxon>Flavobacteriales</taxon>
        <taxon>Flavobacteriaceae</taxon>
        <taxon>Ulvibacter</taxon>
    </lineage>
</organism>
<feature type="region of interest" description="Disordered" evidence="1">
    <location>
        <begin position="20"/>
        <end position="49"/>
    </location>
</feature>
<evidence type="ECO:0000313" key="4">
    <source>
        <dbReference type="Proteomes" id="UP000271339"/>
    </source>
</evidence>
<dbReference type="EMBL" id="REFC01000012">
    <property type="protein sequence ID" value="RMA64290.1"/>
    <property type="molecule type" value="Genomic_DNA"/>
</dbReference>
<dbReference type="AlphaFoldDB" id="A0A3L9YWW0"/>
<evidence type="ECO:0008006" key="5">
    <source>
        <dbReference type="Google" id="ProtNLM"/>
    </source>
</evidence>
<reference evidence="3 4" key="1">
    <citation type="submission" date="2018-10" db="EMBL/GenBank/DDBJ databases">
        <title>Genomic Encyclopedia of Archaeal and Bacterial Type Strains, Phase II (KMG-II): from individual species to whole genera.</title>
        <authorList>
            <person name="Goeker M."/>
        </authorList>
    </citation>
    <scope>NUCLEOTIDE SEQUENCE [LARGE SCALE GENOMIC DNA]</scope>
    <source>
        <strain evidence="3 4">DSM 23424</strain>
    </source>
</reference>
<dbReference type="RefSeq" id="WP_121906749.1">
    <property type="nucleotide sequence ID" value="NZ_REFC01000012.1"/>
</dbReference>
<accession>A0A3L9YWW0</accession>
<gene>
    <name evidence="3" type="ORF">BXY75_1163</name>
</gene>
<evidence type="ECO:0000313" key="3">
    <source>
        <dbReference type="EMBL" id="RMA64290.1"/>
    </source>
</evidence>
<dbReference type="OrthoDB" id="982465at2"/>
<dbReference type="PROSITE" id="PS51257">
    <property type="entry name" value="PROKAR_LIPOPROTEIN"/>
    <property type="match status" value="1"/>
</dbReference>
<dbReference type="Proteomes" id="UP000271339">
    <property type="component" value="Unassembled WGS sequence"/>
</dbReference>
<keyword evidence="2" id="KW-0732">Signal</keyword>
<proteinExistence type="predicted"/>